<feature type="transmembrane region" description="Helical" evidence="1">
    <location>
        <begin position="37"/>
        <end position="53"/>
    </location>
</feature>
<dbReference type="Proteomes" id="UP000193111">
    <property type="component" value="Unassembled WGS sequence"/>
</dbReference>
<organism evidence="2 3">
    <name type="scientific">Streptococcus oralis subsp. oralis</name>
    <dbReference type="NCBI Taxonomy" id="1891914"/>
    <lineage>
        <taxon>Bacteria</taxon>
        <taxon>Bacillati</taxon>
        <taxon>Bacillota</taxon>
        <taxon>Bacilli</taxon>
        <taxon>Lactobacillales</taxon>
        <taxon>Streptococcaceae</taxon>
        <taxon>Streptococcus</taxon>
    </lineage>
</organism>
<reference evidence="2 3" key="1">
    <citation type="journal article" date="2016" name="Eur. J. Clin. Microbiol. Infect. Dis.">
        <title>Whole genome sequencing as a tool for phylogenetic analysis of clinical strains of Mitis group streptococci.</title>
        <authorList>
            <person name="Rasmussen L.H."/>
            <person name="Dargis R."/>
            <person name="Hojholt K."/>
            <person name="Christensen J.J."/>
            <person name="Skovgaard O."/>
            <person name="Justesen U.S."/>
            <person name="Rosenvinge F.S."/>
            <person name="Moser C."/>
            <person name="Lukjancenko O."/>
            <person name="Rasmussen S."/>
            <person name="Nielsen X.C."/>
        </authorList>
    </citation>
    <scope>NUCLEOTIDE SEQUENCE [LARGE SCALE GENOMIC DNA]</scope>
    <source>
        <strain evidence="2 3">RH_5486_10</strain>
    </source>
</reference>
<keyword evidence="1" id="KW-1133">Transmembrane helix</keyword>
<dbReference type="AlphaFoldDB" id="A0ABD6RII3"/>
<evidence type="ECO:0000256" key="1">
    <source>
        <dbReference type="SAM" id="Phobius"/>
    </source>
</evidence>
<keyword evidence="1" id="KW-0812">Transmembrane</keyword>
<dbReference type="EMBL" id="NCUU01000045">
    <property type="protein sequence ID" value="ORO72209.1"/>
    <property type="molecule type" value="Genomic_DNA"/>
</dbReference>
<evidence type="ECO:0000313" key="2">
    <source>
        <dbReference type="EMBL" id="ORO72209.1"/>
    </source>
</evidence>
<evidence type="ECO:0000313" key="3">
    <source>
        <dbReference type="Proteomes" id="UP000193111"/>
    </source>
</evidence>
<comment type="caution">
    <text evidence="2">The sequence shown here is derived from an EMBL/GenBank/DDBJ whole genome shotgun (WGS) entry which is preliminary data.</text>
</comment>
<proteinExistence type="predicted"/>
<sequence length="68" mass="8872">MKQFYGLKYRNELRKYWFDRANNTNDKIKQVKYIRKYYIFVTIQIFMKIYDYLRYNRYTLKKKEIIYE</sequence>
<gene>
    <name evidence="2" type="ORF">B7711_05450</name>
</gene>
<keyword evidence="1" id="KW-0472">Membrane</keyword>
<accession>A0ABD6RII3</accession>
<protein>
    <submittedName>
        <fullName evidence="2">Uncharacterized protein</fullName>
    </submittedName>
</protein>
<name>A0ABD6RII3_STROR</name>